<dbReference type="AlphaFoldDB" id="A0A3E0L6S9"/>
<sequence>MKVETDSKQLPSYEQPPLIEVVKLPTALSSESCRIDAAEDDDDELDCRGVFVVSHQPKILFSEEVNIKSQKKSNWKPCVIIDKSRIEDDN</sequence>
<comment type="caution">
    <text evidence="1">The sequence shown here is derived from an EMBL/GenBank/DDBJ whole genome shotgun (WGS) entry which is preliminary data.</text>
</comment>
<accession>A0A3E0L6S9</accession>
<evidence type="ECO:0000313" key="1">
    <source>
        <dbReference type="EMBL" id="REJ43200.1"/>
    </source>
</evidence>
<gene>
    <name evidence="1" type="ORF">DWQ54_10050</name>
</gene>
<evidence type="ECO:0000313" key="2">
    <source>
        <dbReference type="Proteomes" id="UP000256873"/>
    </source>
</evidence>
<proteinExistence type="predicted"/>
<protein>
    <submittedName>
        <fullName evidence="1">Uncharacterized protein</fullName>
    </submittedName>
</protein>
<name>A0A3E0L6S9_9CHRO</name>
<dbReference type="Proteomes" id="UP000256873">
    <property type="component" value="Unassembled WGS sequence"/>
</dbReference>
<dbReference type="EMBL" id="QQWC01000002">
    <property type="protein sequence ID" value="REJ43200.1"/>
    <property type="molecule type" value="Genomic_DNA"/>
</dbReference>
<organism evidence="1 2">
    <name type="scientific">Microcystis flos-aquae TF09</name>
    <dbReference type="NCBI Taxonomy" id="2060473"/>
    <lineage>
        <taxon>Bacteria</taxon>
        <taxon>Bacillati</taxon>
        <taxon>Cyanobacteriota</taxon>
        <taxon>Cyanophyceae</taxon>
        <taxon>Oscillatoriophycideae</taxon>
        <taxon>Chroococcales</taxon>
        <taxon>Microcystaceae</taxon>
        <taxon>Microcystis</taxon>
    </lineage>
</organism>
<reference evidence="1 2" key="1">
    <citation type="submission" date="2017-10" db="EMBL/GenBank/DDBJ databases">
        <title>A large-scale comparative metagenomic study reveals the eutrophication-driven functional interactions in six Microcystis-epibionts communities.</title>
        <authorList>
            <person name="Li Q."/>
            <person name="Lin F."/>
        </authorList>
    </citation>
    <scope>NUCLEOTIDE SEQUENCE [LARGE SCALE GENOMIC DNA]</scope>
    <source>
        <strain evidence="1">TF09</strain>
    </source>
</reference>